<dbReference type="Proteomes" id="UP000034498">
    <property type="component" value="Unassembled WGS sequence"/>
</dbReference>
<dbReference type="NCBIfam" id="TIGR01764">
    <property type="entry name" value="excise"/>
    <property type="match status" value="1"/>
</dbReference>
<dbReference type="Pfam" id="PF12728">
    <property type="entry name" value="HTH_17"/>
    <property type="match status" value="1"/>
</dbReference>
<accession>A0A0G0NAL7</accession>
<dbReference type="EMBL" id="LBUX01000013">
    <property type="protein sequence ID" value="KKQ74136.1"/>
    <property type="molecule type" value="Genomic_DNA"/>
</dbReference>
<evidence type="ECO:0000313" key="3">
    <source>
        <dbReference type="Proteomes" id="UP000034498"/>
    </source>
</evidence>
<dbReference type="AlphaFoldDB" id="A0A0G0NAL7"/>
<evidence type="ECO:0000313" key="2">
    <source>
        <dbReference type="EMBL" id="KKQ74136.1"/>
    </source>
</evidence>
<name>A0A0G0NAL7_9BACT</name>
<reference evidence="2 3" key="1">
    <citation type="journal article" date="2015" name="Nature">
        <title>rRNA introns, odd ribosomes, and small enigmatic genomes across a large radiation of phyla.</title>
        <authorList>
            <person name="Brown C.T."/>
            <person name="Hug L.A."/>
            <person name="Thomas B.C."/>
            <person name="Sharon I."/>
            <person name="Castelle C.J."/>
            <person name="Singh A."/>
            <person name="Wilkins M.J."/>
            <person name="Williams K.H."/>
            <person name="Banfield J.F."/>
        </authorList>
    </citation>
    <scope>NUCLEOTIDE SEQUENCE [LARGE SCALE GENOMIC DNA]</scope>
</reference>
<dbReference type="InterPro" id="IPR041657">
    <property type="entry name" value="HTH_17"/>
</dbReference>
<dbReference type="GO" id="GO:0003677">
    <property type="term" value="F:DNA binding"/>
    <property type="evidence" value="ECO:0007669"/>
    <property type="project" value="InterPro"/>
</dbReference>
<dbReference type="STRING" id="1618336.US94_C0013G0006"/>
<gene>
    <name evidence="2" type="ORF">US94_C0013G0006</name>
</gene>
<evidence type="ECO:0000259" key="1">
    <source>
        <dbReference type="Pfam" id="PF12728"/>
    </source>
</evidence>
<feature type="domain" description="Helix-turn-helix" evidence="1">
    <location>
        <begin position="10"/>
        <end position="51"/>
    </location>
</feature>
<dbReference type="InterPro" id="IPR010093">
    <property type="entry name" value="SinI_DNA-bd"/>
</dbReference>
<protein>
    <submittedName>
        <fullName evidence="2">Binding domain protein, excisionase family protein</fullName>
    </submittedName>
</protein>
<comment type="caution">
    <text evidence="2">The sequence shown here is derived from an EMBL/GenBank/DDBJ whole genome shotgun (WGS) entry which is preliminary data.</text>
</comment>
<sequence>MKKIKDKDNFYSVTEAAKLLGISREAVLKKINTGKLKAERIGHIFAIPKNELGFDGQTLSKEQEEIIEAGVKKTVKEYGETLKRLGKE</sequence>
<organism evidence="2 3">
    <name type="scientific">Berkelbacteria bacterium GW2011_GWB1_38_5</name>
    <dbReference type="NCBI Taxonomy" id="1618336"/>
    <lineage>
        <taxon>Bacteria</taxon>
        <taxon>Candidatus Berkelbacteria</taxon>
    </lineage>
</organism>
<proteinExistence type="predicted"/>